<reference evidence="1" key="1">
    <citation type="submission" date="2025-08" db="UniProtKB">
        <authorList>
            <consortium name="Ensembl"/>
        </authorList>
    </citation>
    <scope>IDENTIFICATION</scope>
</reference>
<evidence type="ECO:0000313" key="2">
    <source>
        <dbReference type="Proteomes" id="UP000261580"/>
    </source>
</evidence>
<reference evidence="1" key="2">
    <citation type="submission" date="2025-09" db="UniProtKB">
        <authorList>
            <consortium name="Ensembl"/>
        </authorList>
    </citation>
    <scope>IDENTIFICATION</scope>
</reference>
<keyword evidence="2" id="KW-1185">Reference proteome</keyword>
<dbReference type="AlphaFoldDB" id="A0A3Q4G1E7"/>
<accession>A0A3Q4G1E7</accession>
<protein>
    <submittedName>
        <fullName evidence="1">Uncharacterized protein</fullName>
    </submittedName>
</protein>
<evidence type="ECO:0000313" key="1">
    <source>
        <dbReference type="Ensembl" id="ENSNBRP00000002000.1"/>
    </source>
</evidence>
<organism evidence="1 2">
    <name type="scientific">Neolamprologus brichardi</name>
    <name type="common">Fairy cichlid</name>
    <name type="synonym">Lamprologus brichardi</name>
    <dbReference type="NCBI Taxonomy" id="32507"/>
    <lineage>
        <taxon>Eukaryota</taxon>
        <taxon>Metazoa</taxon>
        <taxon>Chordata</taxon>
        <taxon>Craniata</taxon>
        <taxon>Vertebrata</taxon>
        <taxon>Euteleostomi</taxon>
        <taxon>Actinopterygii</taxon>
        <taxon>Neopterygii</taxon>
        <taxon>Teleostei</taxon>
        <taxon>Neoteleostei</taxon>
        <taxon>Acanthomorphata</taxon>
        <taxon>Ovalentaria</taxon>
        <taxon>Cichlomorphae</taxon>
        <taxon>Cichliformes</taxon>
        <taxon>Cichlidae</taxon>
        <taxon>African cichlids</taxon>
        <taxon>Pseudocrenilabrinae</taxon>
        <taxon>Lamprologini</taxon>
        <taxon>Neolamprologus</taxon>
    </lineage>
</organism>
<sequence length="100" mass="10567">ITREASFRALEAFISPSASSIPLITLALASRLASASAAMARCMASSRASCRVTSNIKHSSHSYSLINNKSNTTVRKPVASPCLSILLVAKKKCSLNGGWE</sequence>
<dbReference type="Proteomes" id="UP000261580">
    <property type="component" value="Unassembled WGS sequence"/>
</dbReference>
<proteinExistence type="predicted"/>
<dbReference type="GeneTree" id="ENSGT00940000178507"/>
<name>A0A3Q4G1E7_NEOBR</name>
<dbReference type="Ensembl" id="ENSNBRT00000002079.1">
    <property type="protein sequence ID" value="ENSNBRP00000002000.1"/>
    <property type="gene ID" value="ENSNBRG00000001628.1"/>
</dbReference>